<gene>
    <name evidence="1" type="ORF">KI387_010365</name>
</gene>
<sequence length="51" mass="5990">LPVNIGIEEVDEYLPATERKHDEPPQDEVVEDFPKLCDKKVGERKLKIKDW</sequence>
<dbReference type="AlphaFoldDB" id="A0AA38KJ53"/>
<feature type="non-terminal residue" evidence="1">
    <location>
        <position position="51"/>
    </location>
</feature>
<protein>
    <submittedName>
        <fullName evidence="1">Uncharacterized protein</fullName>
    </submittedName>
</protein>
<feature type="non-terminal residue" evidence="1">
    <location>
        <position position="1"/>
    </location>
</feature>
<reference evidence="1 2" key="1">
    <citation type="journal article" date="2021" name="Nat. Plants">
        <title>The Taxus genome provides insights into paclitaxel biosynthesis.</title>
        <authorList>
            <person name="Xiong X."/>
            <person name="Gou J."/>
            <person name="Liao Q."/>
            <person name="Li Y."/>
            <person name="Zhou Q."/>
            <person name="Bi G."/>
            <person name="Li C."/>
            <person name="Du R."/>
            <person name="Wang X."/>
            <person name="Sun T."/>
            <person name="Guo L."/>
            <person name="Liang H."/>
            <person name="Lu P."/>
            <person name="Wu Y."/>
            <person name="Zhang Z."/>
            <person name="Ro D.K."/>
            <person name="Shang Y."/>
            <person name="Huang S."/>
            <person name="Yan J."/>
        </authorList>
    </citation>
    <scope>NUCLEOTIDE SEQUENCE [LARGE SCALE GENOMIC DNA]</scope>
    <source>
        <strain evidence="1">Ta-2019</strain>
    </source>
</reference>
<proteinExistence type="predicted"/>
<organism evidence="1 2">
    <name type="scientific">Taxus chinensis</name>
    <name type="common">Chinese yew</name>
    <name type="synonym">Taxus wallichiana var. chinensis</name>
    <dbReference type="NCBI Taxonomy" id="29808"/>
    <lineage>
        <taxon>Eukaryota</taxon>
        <taxon>Viridiplantae</taxon>
        <taxon>Streptophyta</taxon>
        <taxon>Embryophyta</taxon>
        <taxon>Tracheophyta</taxon>
        <taxon>Spermatophyta</taxon>
        <taxon>Pinopsida</taxon>
        <taxon>Pinidae</taxon>
        <taxon>Conifers II</taxon>
        <taxon>Cupressales</taxon>
        <taxon>Taxaceae</taxon>
        <taxon>Taxus</taxon>
    </lineage>
</organism>
<keyword evidence="2" id="KW-1185">Reference proteome</keyword>
<evidence type="ECO:0000313" key="1">
    <source>
        <dbReference type="EMBL" id="KAH9305961.1"/>
    </source>
</evidence>
<comment type="caution">
    <text evidence="1">The sequence shown here is derived from an EMBL/GenBank/DDBJ whole genome shotgun (WGS) entry which is preliminary data.</text>
</comment>
<evidence type="ECO:0000313" key="2">
    <source>
        <dbReference type="Proteomes" id="UP000824469"/>
    </source>
</evidence>
<name>A0AA38KJ53_TAXCH</name>
<dbReference type="Proteomes" id="UP000824469">
    <property type="component" value="Unassembled WGS sequence"/>
</dbReference>
<accession>A0AA38KJ53</accession>
<dbReference type="EMBL" id="JAHRHJ020000008">
    <property type="protein sequence ID" value="KAH9305961.1"/>
    <property type="molecule type" value="Genomic_DNA"/>
</dbReference>